<evidence type="ECO:0000256" key="5">
    <source>
        <dbReference type="SAM" id="Phobius"/>
    </source>
</evidence>
<feature type="domain" description="Late embryogenesis abundant protein LEA-2 subgroup" evidence="6">
    <location>
        <begin position="78"/>
        <end position="180"/>
    </location>
</feature>
<evidence type="ECO:0000313" key="8">
    <source>
        <dbReference type="EnsemblPlants" id="Zm00001eb106290_P001"/>
    </source>
</evidence>
<dbReference type="EMBL" id="CM007648">
    <property type="protein sequence ID" value="ONM24153.1"/>
    <property type="molecule type" value="Genomic_DNA"/>
</dbReference>
<dbReference type="AlphaFoldDB" id="A0A1D6EXF9"/>
<dbReference type="GO" id="GO:0009506">
    <property type="term" value="C:plasmodesma"/>
    <property type="evidence" value="ECO:0000318"/>
    <property type="project" value="GO_Central"/>
</dbReference>
<evidence type="ECO:0000256" key="4">
    <source>
        <dbReference type="ARBA" id="ARBA00023136"/>
    </source>
</evidence>
<proteinExistence type="evidence at protein level"/>
<reference evidence="7 9" key="1">
    <citation type="submission" date="2015-12" db="EMBL/GenBank/DDBJ databases">
        <title>Update maize B73 reference genome by single molecule sequencing technologies.</title>
        <authorList>
            <consortium name="Maize Genome Sequencing Project"/>
            <person name="Ware D."/>
        </authorList>
    </citation>
    <scope>NUCLEOTIDE SEQUENCE [LARGE SCALE GENOMIC DNA]</scope>
    <source>
        <strain evidence="9">cv. B73</strain>
        <tissue evidence="7">Seedling</tissue>
    </source>
</reference>
<evidence type="ECO:0000256" key="3">
    <source>
        <dbReference type="ARBA" id="ARBA00022989"/>
    </source>
</evidence>
<reference evidence="8" key="3">
    <citation type="submission" date="2021-05" db="UniProtKB">
        <authorList>
            <consortium name="EnsemblPlants"/>
        </authorList>
    </citation>
    <scope>IDENTIFICATION</scope>
    <source>
        <strain evidence="8">cv. B73</strain>
    </source>
</reference>
<dbReference type="GeneID" id="100285319"/>
<accession>A0A1D6EXF9</accession>
<dbReference type="InterPro" id="IPR004864">
    <property type="entry name" value="LEA_2"/>
</dbReference>
<keyword evidence="4 5" id="KW-0472">Membrane</keyword>
<organism evidence="7">
    <name type="scientific">Zea mays</name>
    <name type="common">Maize</name>
    <dbReference type="NCBI Taxonomy" id="4577"/>
    <lineage>
        <taxon>Eukaryota</taxon>
        <taxon>Viridiplantae</taxon>
        <taxon>Streptophyta</taxon>
        <taxon>Embryophyta</taxon>
        <taxon>Tracheophyta</taxon>
        <taxon>Spermatophyta</taxon>
        <taxon>Magnoliopsida</taxon>
        <taxon>Liliopsida</taxon>
        <taxon>Poales</taxon>
        <taxon>Poaceae</taxon>
        <taxon>PACMAD clade</taxon>
        <taxon>Panicoideae</taxon>
        <taxon>Andropogonodae</taxon>
        <taxon>Andropogoneae</taxon>
        <taxon>Tripsacinae</taxon>
        <taxon>Zea</taxon>
    </lineage>
</organism>
<keyword evidence="9" id="KW-1185">Reference proteome</keyword>
<dbReference type="PANTHER" id="PTHR31415">
    <property type="entry name" value="OS05G0367900 PROTEIN"/>
    <property type="match status" value="1"/>
</dbReference>
<dbReference type="Proteomes" id="UP000007305">
    <property type="component" value="Chromosome 2"/>
</dbReference>
<protein>
    <submittedName>
        <fullName evidence="7">Harpin-induced protein</fullName>
    </submittedName>
</protein>
<dbReference type="GO" id="GO:0098542">
    <property type="term" value="P:defense response to other organism"/>
    <property type="evidence" value="ECO:0007669"/>
    <property type="project" value="InterPro"/>
</dbReference>
<dbReference type="KEGG" id="zma:100285319"/>
<keyword evidence="10" id="KW-1267">Proteomics identification</keyword>
<dbReference type="PaxDb" id="4577-GRMZM2G175952_P01"/>
<dbReference type="ExpressionAtlas" id="A0A1D6EXF9">
    <property type="expression patterns" value="baseline and differential"/>
</dbReference>
<keyword evidence="2 5" id="KW-0812">Transmembrane</keyword>
<sequence length="203" mass="22724">MRNYGQSLYNRQSPVARCANFVCAVLLTLVLIAGVILFVLWLSLRPHRPRFYLADFSIPNVNRQSSSGLANLPVRFTVNEHNPNQKIGMYYDEVVASVFYGDQLVATGSVMHPFYQVPKGDTPVQGTLTARGPVPSDPSWGRFAGEVSAGSVGMRLELSSKLQFQAKMWDSKNHHIKVECDFTMQGDGTLRKQDKDSQCTLYF</sequence>
<name>A0A1D6EXF9_MAIZE</name>
<keyword evidence="3 5" id="KW-1133">Transmembrane helix</keyword>
<gene>
    <name evidence="8" type="primary">LOC100285319</name>
    <name evidence="7" type="ORF">ZEAMMB73_Zm00001d006524</name>
</gene>
<dbReference type="Gramene" id="Zm00001eb106290_T001">
    <property type="protein sequence ID" value="Zm00001eb106290_P001"/>
    <property type="gene ID" value="Zm00001eb106290"/>
</dbReference>
<dbReference type="RefSeq" id="NP_001151684.2">
    <property type="nucleotide sequence ID" value="NM_001158212.2"/>
</dbReference>
<dbReference type="FunCoup" id="A0A1D6EXF9">
    <property type="interactions" value="825"/>
</dbReference>
<dbReference type="GO" id="GO:0005886">
    <property type="term" value="C:plasma membrane"/>
    <property type="evidence" value="ECO:0000318"/>
    <property type="project" value="GO_Central"/>
</dbReference>
<evidence type="ECO:0000259" key="6">
    <source>
        <dbReference type="Pfam" id="PF03168"/>
    </source>
</evidence>
<dbReference type="PANTHER" id="PTHR31415:SF124">
    <property type="entry name" value="OS07G0531500 PROTEIN"/>
    <property type="match status" value="1"/>
</dbReference>
<dbReference type="Pfam" id="PF03168">
    <property type="entry name" value="LEA_2"/>
    <property type="match status" value="1"/>
</dbReference>
<dbReference type="eggNOG" id="ENOG502QZ39">
    <property type="taxonomic scope" value="Eukaryota"/>
</dbReference>
<dbReference type="OrthoDB" id="779224at2759"/>
<evidence type="ECO:0000313" key="7">
    <source>
        <dbReference type="EMBL" id="ONM24153.1"/>
    </source>
</evidence>
<reference evidence="8" key="2">
    <citation type="submission" date="2019-07" db="EMBL/GenBank/DDBJ databases">
        <authorList>
            <person name="Seetharam A."/>
            <person name="Woodhouse M."/>
            <person name="Cannon E."/>
        </authorList>
    </citation>
    <scope>NUCLEOTIDE SEQUENCE [LARGE SCALE GENOMIC DNA]</scope>
    <source>
        <strain evidence="8">cv. B73</strain>
    </source>
</reference>
<evidence type="ECO:0007829" key="10">
    <source>
        <dbReference type="PeptideAtlas" id="A0A1D6EXF9"/>
    </source>
</evidence>
<evidence type="ECO:0000256" key="2">
    <source>
        <dbReference type="ARBA" id="ARBA00022692"/>
    </source>
</evidence>
<dbReference type="OMA" id="TVNSQRW"/>
<comment type="subcellular location">
    <subcellularLocation>
        <location evidence="1">Membrane</location>
        <topology evidence="1">Single-pass membrane protein</topology>
    </subcellularLocation>
</comment>
<feature type="transmembrane region" description="Helical" evidence="5">
    <location>
        <begin position="21"/>
        <end position="44"/>
    </location>
</feature>
<evidence type="ECO:0000256" key="1">
    <source>
        <dbReference type="ARBA" id="ARBA00004167"/>
    </source>
</evidence>
<dbReference type="InterPro" id="IPR044839">
    <property type="entry name" value="NDR1-like"/>
</dbReference>
<dbReference type="EnsemblPlants" id="Zm00001eb106290_T001">
    <property type="protein sequence ID" value="Zm00001eb106290_P001"/>
    <property type="gene ID" value="Zm00001eb106290"/>
</dbReference>
<evidence type="ECO:0000313" key="9">
    <source>
        <dbReference type="Proteomes" id="UP000007305"/>
    </source>
</evidence>